<feature type="transmembrane region" description="Helical" evidence="2">
    <location>
        <begin position="54"/>
        <end position="72"/>
    </location>
</feature>
<reference evidence="3" key="1">
    <citation type="submission" date="2021-10" db="EMBL/GenBank/DDBJ databases">
        <authorList>
            <person name="Dean J.D."/>
            <person name="Kim M.K."/>
            <person name="Newey C.N."/>
            <person name="Stoker T.S."/>
            <person name="Thompson D.W."/>
            <person name="Grose J.H."/>
        </authorList>
    </citation>
    <scope>NUCLEOTIDE SEQUENCE</scope>
    <source>
        <strain evidence="3">BT178</strain>
    </source>
</reference>
<protein>
    <recommendedName>
        <fullName evidence="5">Outer membrane protein beta-barrel domain-containing protein</fullName>
    </recommendedName>
</protein>
<evidence type="ECO:0000313" key="3">
    <source>
        <dbReference type="EMBL" id="MCB2407210.1"/>
    </source>
</evidence>
<keyword evidence="2" id="KW-1133">Transmembrane helix</keyword>
<evidence type="ECO:0000256" key="1">
    <source>
        <dbReference type="SAM" id="MobiDB-lite"/>
    </source>
</evidence>
<dbReference type="RefSeq" id="WP_226172558.1">
    <property type="nucleotide sequence ID" value="NZ_JAJADR010000001.1"/>
</dbReference>
<feature type="region of interest" description="Disordered" evidence="1">
    <location>
        <begin position="107"/>
        <end position="126"/>
    </location>
</feature>
<comment type="caution">
    <text evidence="3">The sequence shown here is derived from an EMBL/GenBank/DDBJ whole genome shotgun (WGS) entry which is preliminary data.</text>
</comment>
<gene>
    <name evidence="3" type="ORF">LGH74_04420</name>
</gene>
<name>A0ABS8ALY3_9BACT</name>
<organism evidence="3 4">
    <name type="scientific">Hymenobacter lucidus</name>
    <dbReference type="NCBI Taxonomy" id="2880930"/>
    <lineage>
        <taxon>Bacteria</taxon>
        <taxon>Pseudomonadati</taxon>
        <taxon>Bacteroidota</taxon>
        <taxon>Cytophagia</taxon>
        <taxon>Cytophagales</taxon>
        <taxon>Hymenobacteraceae</taxon>
        <taxon>Hymenobacter</taxon>
    </lineage>
</organism>
<keyword evidence="2" id="KW-0472">Membrane</keyword>
<evidence type="ECO:0000313" key="4">
    <source>
        <dbReference type="Proteomes" id="UP001165296"/>
    </source>
</evidence>
<dbReference type="Proteomes" id="UP001165296">
    <property type="component" value="Unassembled WGS sequence"/>
</dbReference>
<evidence type="ECO:0008006" key="5">
    <source>
        <dbReference type="Google" id="ProtNLM"/>
    </source>
</evidence>
<keyword evidence="2" id="KW-0812">Transmembrane</keyword>
<proteinExistence type="predicted"/>
<dbReference type="EMBL" id="JAJADR010000001">
    <property type="protein sequence ID" value="MCB2407210.1"/>
    <property type="molecule type" value="Genomic_DNA"/>
</dbReference>
<feature type="region of interest" description="Disordered" evidence="1">
    <location>
        <begin position="290"/>
        <end position="310"/>
    </location>
</feature>
<sequence>MRTPDMSDEELDALFQQSADNYPDEHNLSAWLQMERKLEEAAVQQLVRQRVLRIFALETLALAVGLLVWLGFSAQTPLPKLAAGMLTTTDAKQTKLALAAAQTKAARPAAVSAQTSNSRSASPKTPAVPVAKAVAAATQPAAAPASAAEVTAPEATKNSAHPQHQLRPAKLHPALVLLPVQPTRKPKAMARREAFTASDYGTVSATITVDAPSRRNHPLPAQALLLPVPKSETPVASVPETTSGHSGALAPAAARHISQDTPTSPVPAPAVPVSSAETVAPEAAVAAAIRPGSEPLPDRNSGATLPDSAAPTAVEPIPAVLAPRPAIVQPDSTQQPEKPRRTKPTYRFSVGLMYAPELSTVRWEKTTAVGSNLGIMAEYRLTNRLRINAAAIRSVKRYIARGSDYHPPTGYWSNNYDIDVIDATCRITEVPINLRYDVLQRANTTVFASVGLSSLLMRHERYLYSYQYYGKPATKDWSLAKGSNHWLSVVNLSAGYERSLPGRWSLQGEPFVKVPLGGVGFGKVKLSSAGVFFSLKYSLLPTAPASVTP</sequence>
<evidence type="ECO:0000256" key="2">
    <source>
        <dbReference type="SAM" id="Phobius"/>
    </source>
</evidence>
<keyword evidence="4" id="KW-1185">Reference proteome</keyword>
<accession>A0ABS8ALY3</accession>